<dbReference type="EMBL" id="AQHZ01000021">
    <property type="protein sequence ID" value="ENO17958.1"/>
    <property type="molecule type" value="Genomic_DNA"/>
</dbReference>
<evidence type="ECO:0008006" key="4">
    <source>
        <dbReference type="Google" id="ProtNLM"/>
    </source>
</evidence>
<dbReference type="InterPro" id="IPR021517">
    <property type="entry name" value="DUF3180"/>
</dbReference>
<reference evidence="2 3" key="1">
    <citation type="submission" date="2013-03" db="EMBL/GenBank/DDBJ databases">
        <title>Reference genome for the Human Microbiome Project.</title>
        <authorList>
            <person name="Aqrawi P."/>
            <person name="Ayvaz T."/>
            <person name="Bess C."/>
            <person name="Blankenburg K."/>
            <person name="Coyle M."/>
            <person name="Deng J."/>
            <person name="Forbes L."/>
            <person name="Fowler G."/>
            <person name="Francisco L."/>
            <person name="Fu Q."/>
            <person name="Gibbs R."/>
            <person name="Gross S."/>
            <person name="Gubbala S."/>
            <person name="Hale W."/>
            <person name="Hemphill L."/>
            <person name="Highlander S."/>
            <person name="Hirani K."/>
            <person name="Jackson L."/>
            <person name="Jakkamsetti A."/>
            <person name="Javaid M."/>
            <person name="Jayaseelan J.C."/>
            <person name="Jiang H."/>
            <person name="Joshi V."/>
            <person name="Korchina V."/>
            <person name="Kovar C."/>
            <person name="Lara F."/>
            <person name="Lee S."/>
            <person name="Liu Y."/>
            <person name="Mata R."/>
            <person name="Mathew T."/>
            <person name="Munidasa M."/>
            <person name="Muzny D."/>
            <person name="Nazareth L."/>
            <person name="Ngo R."/>
            <person name="Nguyen L."/>
            <person name="Nguyen N."/>
            <person name="Okwuonu G."/>
            <person name="Ongeri F."/>
            <person name="Palculict T."/>
            <person name="Patil S."/>
            <person name="Petrosino J."/>
            <person name="Pham C."/>
            <person name="Pham P."/>
            <person name="Pu L.-L."/>
            <person name="Qin X."/>
            <person name="Qu J."/>
            <person name="Reid J."/>
            <person name="Ross M."/>
            <person name="Ruth R."/>
            <person name="Saada N."/>
            <person name="San Lucas F."/>
            <person name="Santibanez J."/>
            <person name="Shang Y."/>
            <person name="Simmons D."/>
            <person name="Song X.-Z."/>
            <person name="Tang L.-Y."/>
            <person name="Thornton R."/>
            <person name="Warren J."/>
            <person name="Weissenberger G."/>
            <person name="Wilczek-Boney K."/>
            <person name="Worley K."/>
            <person name="Youmans B."/>
            <person name="Zhang J."/>
            <person name="Zhang L."/>
            <person name="Zhao Z."/>
            <person name="Zhou C."/>
            <person name="Zhu D."/>
            <person name="Zhu Y."/>
        </authorList>
    </citation>
    <scope>NUCLEOTIDE SEQUENCE [LARGE SCALE GENOMIC DNA]</scope>
    <source>
        <strain evidence="2 3">F0333</strain>
    </source>
</reference>
<dbReference type="Pfam" id="PF11377">
    <property type="entry name" value="DUF3180"/>
    <property type="match status" value="1"/>
</dbReference>
<proteinExistence type="predicted"/>
<evidence type="ECO:0000256" key="1">
    <source>
        <dbReference type="SAM" id="Phobius"/>
    </source>
</evidence>
<comment type="caution">
    <text evidence="2">The sequence shown here is derived from an EMBL/GenBank/DDBJ whole genome shotgun (WGS) entry which is preliminary data.</text>
</comment>
<dbReference type="RefSeq" id="WP_005963399.1">
    <property type="nucleotide sequence ID" value="NZ_CP040505.1"/>
</dbReference>
<feature type="transmembrane region" description="Helical" evidence="1">
    <location>
        <begin position="35"/>
        <end position="57"/>
    </location>
</feature>
<organism evidence="2 3">
    <name type="scientific">Schaalia cardiffensis F0333</name>
    <dbReference type="NCBI Taxonomy" id="888050"/>
    <lineage>
        <taxon>Bacteria</taxon>
        <taxon>Bacillati</taxon>
        <taxon>Actinomycetota</taxon>
        <taxon>Actinomycetes</taxon>
        <taxon>Actinomycetales</taxon>
        <taxon>Actinomycetaceae</taxon>
        <taxon>Schaalia</taxon>
    </lineage>
</organism>
<sequence>MMPLSKAWLLLMGALSALVSGAIGLMIVASGGSPILVTPMLALLQGLLAVFLLWAGVHVKRFIAHKSTWVNSMHAMRIALGARASAIVASLLVGALLGILVATLSRIGAPEMMRNALACAFGIATGLLWCVIAVVVERWCIIDEDDHEDGVETQRPTVSPA</sequence>
<feature type="transmembrane region" description="Helical" evidence="1">
    <location>
        <begin position="7"/>
        <end position="29"/>
    </location>
</feature>
<dbReference type="Proteomes" id="UP000013015">
    <property type="component" value="Unassembled WGS sequence"/>
</dbReference>
<gene>
    <name evidence="2" type="ORF">HMPREF9004_1230</name>
</gene>
<dbReference type="HOGENOM" id="CLU_123281_0_1_11"/>
<feature type="transmembrane region" description="Helical" evidence="1">
    <location>
        <begin position="78"/>
        <end position="103"/>
    </location>
</feature>
<dbReference type="STRING" id="888050.HMPREF9004_1230"/>
<keyword evidence="1" id="KW-1133">Transmembrane helix</keyword>
<keyword evidence="1" id="KW-0812">Transmembrane</keyword>
<accession>N6X9Y8</accession>
<protein>
    <recommendedName>
        <fullName evidence="4">DUF3180 domain-containing protein</fullName>
    </recommendedName>
</protein>
<feature type="transmembrane region" description="Helical" evidence="1">
    <location>
        <begin position="115"/>
        <end position="136"/>
    </location>
</feature>
<name>N6X9Y8_9ACTO</name>
<evidence type="ECO:0000313" key="2">
    <source>
        <dbReference type="EMBL" id="ENO17958.1"/>
    </source>
</evidence>
<dbReference type="OrthoDB" id="3257239at2"/>
<keyword evidence="3" id="KW-1185">Reference proteome</keyword>
<dbReference type="AlphaFoldDB" id="N6X9Y8"/>
<evidence type="ECO:0000313" key="3">
    <source>
        <dbReference type="Proteomes" id="UP000013015"/>
    </source>
</evidence>
<dbReference type="PATRIC" id="fig|888050.3.peg.1171"/>
<keyword evidence="1" id="KW-0472">Membrane</keyword>
<dbReference type="eggNOG" id="ENOG5033CMQ">
    <property type="taxonomic scope" value="Bacteria"/>
</dbReference>